<dbReference type="SUPFAM" id="SSF110997">
    <property type="entry name" value="Sporulation related repeat"/>
    <property type="match status" value="1"/>
</dbReference>
<dbReference type="RefSeq" id="WP_382341887.1">
    <property type="nucleotide sequence ID" value="NZ_JBHSAB010000006.1"/>
</dbReference>
<organism evidence="2 3">
    <name type="scientific">Legionella dresdenensis</name>
    <dbReference type="NCBI Taxonomy" id="450200"/>
    <lineage>
        <taxon>Bacteria</taxon>
        <taxon>Pseudomonadati</taxon>
        <taxon>Pseudomonadota</taxon>
        <taxon>Gammaproteobacteria</taxon>
        <taxon>Legionellales</taxon>
        <taxon>Legionellaceae</taxon>
        <taxon>Legionella</taxon>
    </lineage>
</organism>
<dbReference type="PROSITE" id="PS51724">
    <property type="entry name" value="SPOR"/>
    <property type="match status" value="1"/>
</dbReference>
<evidence type="ECO:0000259" key="1">
    <source>
        <dbReference type="PROSITE" id="PS51724"/>
    </source>
</evidence>
<dbReference type="Gene3D" id="3.30.70.1070">
    <property type="entry name" value="Sporulation related repeat"/>
    <property type="match status" value="1"/>
</dbReference>
<gene>
    <name evidence="2" type="ORF">ACFORL_05460</name>
</gene>
<protein>
    <submittedName>
        <fullName evidence="2">SPOR domain-containing protein</fullName>
    </submittedName>
</protein>
<dbReference type="PANTHER" id="PTHR38687">
    <property type="entry name" value="CELL DIVISION PROTEIN DEDD-RELATED"/>
    <property type="match status" value="1"/>
</dbReference>
<evidence type="ECO:0000313" key="3">
    <source>
        <dbReference type="Proteomes" id="UP001595758"/>
    </source>
</evidence>
<dbReference type="EMBL" id="JBHSAB010000006">
    <property type="protein sequence ID" value="MFC3908521.1"/>
    <property type="molecule type" value="Genomic_DNA"/>
</dbReference>
<dbReference type="Proteomes" id="UP001595758">
    <property type="component" value="Unassembled WGS sequence"/>
</dbReference>
<reference evidence="3" key="1">
    <citation type="journal article" date="2019" name="Int. J. Syst. Evol. Microbiol.">
        <title>The Global Catalogue of Microorganisms (GCM) 10K type strain sequencing project: providing services to taxonomists for standard genome sequencing and annotation.</title>
        <authorList>
            <consortium name="The Broad Institute Genomics Platform"/>
            <consortium name="The Broad Institute Genome Sequencing Center for Infectious Disease"/>
            <person name="Wu L."/>
            <person name="Ma J."/>
        </authorList>
    </citation>
    <scope>NUCLEOTIDE SEQUENCE [LARGE SCALE GENOMIC DNA]</scope>
    <source>
        <strain evidence="3">CCUG 59858</strain>
    </source>
</reference>
<name>A0ABV8CEZ2_9GAMM</name>
<keyword evidence="3" id="KW-1185">Reference proteome</keyword>
<accession>A0ABV8CEZ2</accession>
<dbReference type="Pfam" id="PF05036">
    <property type="entry name" value="SPOR"/>
    <property type="match status" value="1"/>
</dbReference>
<comment type="caution">
    <text evidence="2">The sequence shown here is derived from an EMBL/GenBank/DDBJ whole genome shotgun (WGS) entry which is preliminary data.</text>
</comment>
<dbReference type="InterPro" id="IPR052521">
    <property type="entry name" value="Cell_div_SPOR-domain"/>
</dbReference>
<sequence>MRKRQTRERSNAPKQFLLVVASFLCGYLVASVFDFASLTSWVNKQVQEHSGKQTPQQPVVAKKPELPKPKFEFYTLLAKDSKTPVSAYRPAPQAQHQEPAKVVPPSSAAAIARAPQSAVVTTQQPQKAAVAESKPVPVPAAKESYMVQVAAFNKRQDAEHLKASLVMQGFDVSIGQISQRNTNWFRVVIGPFHSRADAEKAQITVARSERMKGMIRKMDA</sequence>
<proteinExistence type="predicted"/>
<evidence type="ECO:0000313" key="2">
    <source>
        <dbReference type="EMBL" id="MFC3908521.1"/>
    </source>
</evidence>
<dbReference type="PANTHER" id="PTHR38687:SF1">
    <property type="entry name" value="CELL DIVISION PROTEIN DEDD"/>
    <property type="match status" value="1"/>
</dbReference>
<dbReference type="InterPro" id="IPR007730">
    <property type="entry name" value="SPOR-like_dom"/>
</dbReference>
<dbReference type="InterPro" id="IPR036680">
    <property type="entry name" value="SPOR-like_sf"/>
</dbReference>
<feature type="domain" description="SPOR" evidence="1">
    <location>
        <begin position="139"/>
        <end position="218"/>
    </location>
</feature>